<dbReference type="GO" id="GO:0005525">
    <property type="term" value="F:GTP binding"/>
    <property type="evidence" value="ECO:0007669"/>
    <property type="project" value="UniProtKB-KW"/>
</dbReference>
<sequence length="546" mass="60988">MNHFKSAPGGKRNWSNGGTAGGRKNKERGDAKGKGTRVAGWNKNEERQERKGRQGNAGSTRHSSEGAPQVGVKKSTSGFDRRKRKINDDSWDDGGGDKNVSSYKSKFTRKTASTINRRKVAPVKGDRLKSESLYEDDSHARRGFKGRSALSKNSEASKGKKFDASTEFRRTKKGGAKGVALDEEVADSKKSDESGHITEEEKPRPRPRLTRVLDRSGKKIKPAKKDVVPDAEEPAPPKKRKRMKLDPYDTSNKRIEESPPILDVFNAEKVLVKSAPEETEETEMSINAKFRAIQPTPSILSYVEDNLLGRRRLNEIKNAGYNVKISAPLDNVPFSTRTERERIEESVFRNKLEFYAAAKMSSSFPPPTLPEIAFAGVSNVGKSSLLNALTRQWGIVRTSDKPGLTQSINFFRLASKLSLVDLPGYGFAYAKEEVKESWQELVKEYVSTRVGLERVCLLVHTKRGMKPLDYELVDLMERHKTPYQIVLTKTDLVFPIDVARRAVEIQESLKKNKSVVNPVMMVSSKTGAGIRNLRGVLGKLARFIKP</sequence>
<feature type="compositionally biased region" description="Basic and acidic residues" evidence="7">
    <location>
        <begin position="186"/>
        <end position="204"/>
    </location>
</feature>
<feature type="compositionally biased region" description="Polar residues" evidence="7">
    <location>
        <begin position="99"/>
        <end position="115"/>
    </location>
</feature>
<dbReference type="NCBIfam" id="TIGR03598">
    <property type="entry name" value="GTPase_YsxC"/>
    <property type="match status" value="1"/>
</dbReference>
<keyword evidence="6" id="KW-0342">GTP-binding</keyword>
<evidence type="ECO:0000256" key="2">
    <source>
        <dbReference type="ARBA" id="ARBA00009638"/>
    </source>
</evidence>
<keyword evidence="10" id="KW-1185">Reference proteome</keyword>
<evidence type="ECO:0000256" key="1">
    <source>
        <dbReference type="ARBA" id="ARBA00001946"/>
    </source>
</evidence>
<dbReference type="SUPFAM" id="SSF52540">
    <property type="entry name" value="P-loop containing nucleoside triphosphate hydrolases"/>
    <property type="match status" value="1"/>
</dbReference>
<dbReference type="InterPro" id="IPR027417">
    <property type="entry name" value="P-loop_NTPase"/>
</dbReference>
<feature type="compositionally biased region" description="Basic and acidic residues" evidence="7">
    <location>
        <begin position="211"/>
        <end position="228"/>
    </location>
</feature>
<name>A0ABC8Y4W5_9POAL</name>
<feature type="compositionally biased region" description="Basic and acidic residues" evidence="7">
    <location>
        <begin position="155"/>
        <end position="169"/>
    </location>
</feature>
<feature type="compositionally biased region" description="Basic and acidic residues" evidence="7">
    <location>
        <begin position="43"/>
        <end position="52"/>
    </location>
</feature>
<dbReference type="InterPro" id="IPR005225">
    <property type="entry name" value="Small_GTP-bd"/>
</dbReference>
<evidence type="ECO:0000313" key="10">
    <source>
        <dbReference type="Proteomes" id="UP001497457"/>
    </source>
</evidence>
<evidence type="ECO:0000256" key="6">
    <source>
        <dbReference type="ARBA" id="ARBA00023134"/>
    </source>
</evidence>
<organism evidence="9 10">
    <name type="scientific">Urochloa decumbens</name>
    <dbReference type="NCBI Taxonomy" id="240449"/>
    <lineage>
        <taxon>Eukaryota</taxon>
        <taxon>Viridiplantae</taxon>
        <taxon>Streptophyta</taxon>
        <taxon>Embryophyta</taxon>
        <taxon>Tracheophyta</taxon>
        <taxon>Spermatophyta</taxon>
        <taxon>Magnoliopsida</taxon>
        <taxon>Liliopsida</taxon>
        <taxon>Poales</taxon>
        <taxon>Poaceae</taxon>
        <taxon>PACMAD clade</taxon>
        <taxon>Panicoideae</taxon>
        <taxon>Panicodae</taxon>
        <taxon>Paniceae</taxon>
        <taxon>Melinidinae</taxon>
        <taxon>Urochloa</taxon>
    </lineage>
</organism>
<comment type="similarity">
    <text evidence="2">Belongs to the TRAFAC class TrmE-Era-EngA-EngB-Septin-like GTPase superfamily. EngB GTPase family.</text>
</comment>
<dbReference type="GO" id="GO:0046872">
    <property type="term" value="F:metal ion binding"/>
    <property type="evidence" value="ECO:0007669"/>
    <property type="project" value="UniProtKB-KW"/>
</dbReference>
<dbReference type="EMBL" id="OZ075125">
    <property type="protein sequence ID" value="CAL4936695.1"/>
    <property type="molecule type" value="Genomic_DNA"/>
</dbReference>
<dbReference type="InterPro" id="IPR019987">
    <property type="entry name" value="GTP-bd_ribosome_bio_YsxC"/>
</dbReference>
<feature type="region of interest" description="Disordered" evidence="7">
    <location>
        <begin position="1"/>
        <end position="245"/>
    </location>
</feature>
<dbReference type="PANTHER" id="PTHR47560:SF1">
    <property type="entry name" value="EXPRESSED PROTEIN"/>
    <property type="match status" value="1"/>
</dbReference>
<feature type="compositionally biased region" description="Basic and acidic residues" evidence="7">
    <location>
        <begin position="124"/>
        <end position="140"/>
    </location>
</feature>
<reference evidence="10" key="1">
    <citation type="submission" date="2024-06" db="EMBL/GenBank/DDBJ databases">
        <authorList>
            <person name="Ryan C."/>
        </authorList>
    </citation>
    <scope>NUCLEOTIDE SEQUENCE [LARGE SCALE GENOMIC DNA]</scope>
</reference>
<keyword evidence="3" id="KW-0479">Metal-binding</keyword>
<accession>A0ABC8Y4W5</accession>
<dbReference type="Pfam" id="PF01926">
    <property type="entry name" value="MMR_HSR1"/>
    <property type="match status" value="1"/>
</dbReference>
<gene>
    <name evidence="9" type="ORF">URODEC1_LOCUS30082</name>
</gene>
<keyword evidence="5" id="KW-0460">Magnesium</keyword>
<evidence type="ECO:0000256" key="4">
    <source>
        <dbReference type="ARBA" id="ARBA00022741"/>
    </source>
</evidence>
<dbReference type="InterPro" id="IPR006073">
    <property type="entry name" value="GTP-bd"/>
</dbReference>
<protein>
    <recommendedName>
        <fullName evidence="8">EngB-type G domain-containing protein</fullName>
    </recommendedName>
</protein>
<dbReference type="Proteomes" id="UP001497457">
    <property type="component" value="Chromosome 15b"/>
</dbReference>
<comment type="cofactor">
    <cofactor evidence="1">
        <name>Mg(2+)</name>
        <dbReference type="ChEBI" id="CHEBI:18420"/>
    </cofactor>
</comment>
<dbReference type="AlphaFoldDB" id="A0ABC8Y4W5"/>
<evidence type="ECO:0000256" key="3">
    <source>
        <dbReference type="ARBA" id="ARBA00022723"/>
    </source>
</evidence>
<feature type="domain" description="EngB-type G" evidence="8">
    <location>
        <begin position="368"/>
        <end position="543"/>
    </location>
</feature>
<dbReference type="CDD" id="cd01876">
    <property type="entry name" value="YihA_EngB"/>
    <property type="match status" value="1"/>
</dbReference>
<dbReference type="NCBIfam" id="TIGR00231">
    <property type="entry name" value="small_GTP"/>
    <property type="match status" value="1"/>
</dbReference>
<evidence type="ECO:0000259" key="8">
    <source>
        <dbReference type="PROSITE" id="PS51706"/>
    </source>
</evidence>
<reference evidence="9 10" key="2">
    <citation type="submission" date="2024-10" db="EMBL/GenBank/DDBJ databases">
        <authorList>
            <person name="Ryan C."/>
        </authorList>
    </citation>
    <scope>NUCLEOTIDE SEQUENCE [LARGE SCALE GENOMIC DNA]</scope>
</reference>
<dbReference type="PANTHER" id="PTHR47560">
    <property type="entry name" value="EXPRESSED PROTEIN"/>
    <property type="match status" value="1"/>
</dbReference>
<dbReference type="InterPro" id="IPR030393">
    <property type="entry name" value="G_ENGB_dom"/>
</dbReference>
<dbReference type="PROSITE" id="PS51706">
    <property type="entry name" value="G_ENGB"/>
    <property type="match status" value="1"/>
</dbReference>
<evidence type="ECO:0000313" key="9">
    <source>
        <dbReference type="EMBL" id="CAL4936695.1"/>
    </source>
</evidence>
<dbReference type="Gene3D" id="3.40.50.300">
    <property type="entry name" value="P-loop containing nucleotide triphosphate hydrolases"/>
    <property type="match status" value="1"/>
</dbReference>
<evidence type="ECO:0000256" key="7">
    <source>
        <dbReference type="SAM" id="MobiDB-lite"/>
    </source>
</evidence>
<evidence type="ECO:0000256" key="5">
    <source>
        <dbReference type="ARBA" id="ARBA00022842"/>
    </source>
</evidence>
<dbReference type="HAMAP" id="MF_00321">
    <property type="entry name" value="GTPase_EngB"/>
    <property type="match status" value="1"/>
</dbReference>
<proteinExistence type="inferred from homology"/>
<keyword evidence="4" id="KW-0547">Nucleotide-binding</keyword>